<sequence>MKQYSLFRIFTTSIMLIGMMALGGLNASANIKIVAKVDGKPITNYDVDQRVLFLKAVTNLPETENIEKQIRKDALQMLVDDTLKMQAALSTNPLVQQQANRPATDLIDQSFASDSESGSAALRRLNLNYDAVKTKFAADLIWSGYLQDKFADIFAEIDGKIDLELERIRADASQPQVNISEIVLAPEPNRPLAATMALATEMVKAVKKGADFNAIAQQYSAAGTAQQGGRLGWVLLERLPEKLQAMIAPLDVGGVSDPIQLDGAVYIFKKTGDRKDGANDISQSRIWLVRAVLPVNAEATKSDRLEAAAQLGRDVTDINDCDSMVALHEEYGSGTAPRLEDLRLGELAPQMQNLVKELNVGEPSEALSFSEGVASFMVCKRLKPELNLPTRDDIYRVQFNRLFGSLSERYLLRLRRKASIEFID</sequence>
<evidence type="ECO:0000256" key="4">
    <source>
        <dbReference type="ARBA" id="ARBA00018370"/>
    </source>
</evidence>
<dbReference type="EC" id="5.2.1.8" evidence="3"/>
<evidence type="ECO:0000256" key="1">
    <source>
        <dbReference type="ARBA" id="ARBA00000971"/>
    </source>
</evidence>
<reference evidence="11 12" key="1">
    <citation type="journal article" date="2010" name="J. Bacteriol.">
        <title>Complete genome sequence of "Candidatus Puniceispirillum marinum" IMCC1322, a representative of the SAR116 clade in the Alphaproteobacteria.</title>
        <authorList>
            <person name="Oh H.M."/>
            <person name="Kwon K.K."/>
            <person name="Kang I."/>
            <person name="Kang S.G."/>
            <person name="Lee J.H."/>
            <person name="Kim S.J."/>
            <person name="Cho J.C."/>
        </authorList>
    </citation>
    <scope>NUCLEOTIDE SEQUENCE [LARGE SCALE GENOMIC DNA]</scope>
    <source>
        <strain evidence="11 12">IMCC1322</strain>
    </source>
</reference>
<dbReference type="SUPFAM" id="SSF109998">
    <property type="entry name" value="Triger factor/SurA peptide-binding domain-like"/>
    <property type="match status" value="1"/>
</dbReference>
<organism evidence="11 12">
    <name type="scientific">Puniceispirillum marinum (strain IMCC1322)</name>
    <dbReference type="NCBI Taxonomy" id="488538"/>
    <lineage>
        <taxon>Bacteria</taxon>
        <taxon>Pseudomonadati</taxon>
        <taxon>Pseudomonadota</taxon>
        <taxon>Alphaproteobacteria</taxon>
        <taxon>Candidatus Puniceispirillales</taxon>
        <taxon>Candidatus Puniceispirillaceae</taxon>
        <taxon>Candidatus Puniceispirillum</taxon>
    </lineage>
</organism>
<dbReference type="InterPro" id="IPR000297">
    <property type="entry name" value="PPIase_PpiC"/>
</dbReference>
<dbReference type="SUPFAM" id="SSF54534">
    <property type="entry name" value="FKBP-like"/>
    <property type="match status" value="1"/>
</dbReference>
<evidence type="ECO:0000256" key="8">
    <source>
        <dbReference type="PROSITE-ProRule" id="PRU00278"/>
    </source>
</evidence>
<dbReference type="EMBL" id="CP001751">
    <property type="protein sequence ID" value="ADE38876.1"/>
    <property type="molecule type" value="Genomic_DNA"/>
</dbReference>
<dbReference type="PROSITE" id="PS50198">
    <property type="entry name" value="PPIC_PPIASE_2"/>
    <property type="match status" value="1"/>
</dbReference>
<proteinExistence type="inferred from homology"/>
<evidence type="ECO:0000313" key="12">
    <source>
        <dbReference type="Proteomes" id="UP000007460"/>
    </source>
</evidence>
<evidence type="ECO:0000256" key="6">
    <source>
        <dbReference type="ARBA" id="ARBA00030642"/>
    </source>
</evidence>
<dbReference type="InterPro" id="IPR046357">
    <property type="entry name" value="PPIase_dom_sf"/>
</dbReference>
<keyword evidence="8" id="KW-0413">Isomerase</keyword>
<dbReference type="RefSeq" id="WP_013045505.1">
    <property type="nucleotide sequence ID" value="NC_014010.1"/>
</dbReference>
<dbReference type="STRING" id="488538.SAR116_0633"/>
<comment type="catalytic activity">
    <reaction evidence="1">
        <text>[protein]-peptidylproline (omega=180) = [protein]-peptidylproline (omega=0)</text>
        <dbReference type="Rhea" id="RHEA:16237"/>
        <dbReference type="Rhea" id="RHEA-COMP:10747"/>
        <dbReference type="Rhea" id="RHEA-COMP:10748"/>
        <dbReference type="ChEBI" id="CHEBI:83833"/>
        <dbReference type="ChEBI" id="CHEBI:83834"/>
        <dbReference type="EC" id="5.2.1.8"/>
    </reaction>
</comment>
<dbReference type="InterPro" id="IPR050245">
    <property type="entry name" value="PrsA_foldase"/>
</dbReference>
<comment type="similarity">
    <text evidence="2">Belongs to the PpiC/parvulin rotamase family.</text>
</comment>
<evidence type="ECO:0000259" key="10">
    <source>
        <dbReference type="PROSITE" id="PS50198"/>
    </source>
</evidence>
<dbReference type="InterPro" id="IPR027304">
    <property type="entry name" value="Trigger_fact/SurA_dom_sf"/>
</dbReference>
<evidence type="ECO:0000256" key="7">
    <source>
        <dbReference type="ARBA" id="ARBA00031484"/>
    </source>
</evidence>
<protein>
    <recommendedName>
        <fullName evidence="4">Parvulin-like PPIase</fullName>
        <ecNumber evidence="3">5.2.1.8</ecNumber>
    </recommendedName>
    <alternativeName>
        <fullName evidence="6">Peptidyl-prolyl cis-trans isomerase plp</fullName>
    </alternativeName>
    <alternativeName>
        <fullName evidence="7">Rotamase plp</fullName>
    </alternativeName>
</protein>
<feature type="transmembrane region" description="Helical" evidence="9">
    <location>
        <begin position="7"/>
        <end position="25"/>
    </location>
</feature>
<evidence type="ECO:0000256" key="9">
    <source>
        <dbReference type="SAM" id="Phobius"/>
    </source>
</evidence>
<evidence type="ECO:0000256" key="2">
    <source>
        <dbReference type="ARBA" id="ARBA00007656"/>
    </source>
</evidence>
<dbReference type="Gene3D" id="3.10.50.40">
    <property type="match status" value="1"/>
</dbReference>
<evidence type="ECO:0000313" key="11">
    <source>
        <dbReference type="EMBL" id="ADE38876.1"/>
    </source>
</evidence>
<evidence type="ECO:0000256" key="3">
    <source>
        <dbReference type="ARBA" id="ARBA00013194"/>
    </source>
</evidence>
<dbReference type="OrthoDB" id="9791746at2"/>
<dbReference type="KEGG" id="apb:SAR116_0633"/>
<accession>D5BRH9</accession>
<keyword evidence="12" id="KW-1185">Reference proteome</keyword>
<keyword evidence="9" id="KW-1133">Transmembrane helix</keyword>
<dbReference type="eggNOG" id="COG0760">
    <property type="taxonomic scope" value="Bacteria"/>
</dbReference>
<feature type="domain" description="PpiC" evidence="10">
    <location>
        <begin position="174"/>
        <end position="272"/>
    </location>
</feature>
<dbReference type="AlphaFoldDB" id="D5BRH9"/>
<dbReference type="Proteomes" id="UP000007460">
    <property type="component" value="Chromosome"/>
</dbReference>
<dbReference type="GO" id="GO:0003755">
    <property type="term" value="F:peptidyl-prolyl cis-trans isomerase activity"/>
    <property type="evidence" value="ECO:0007669"/>
    <property type="project" value="UniProtKB-KW"/>
</dbReference>
<keyword evidence="9" id="KW-0472">Membrane</keyword>
<gene>
    <name evidence="11" type="ordered locus">SAR116_0633</name>
</gene>
<keyword evidence="5 8" id="KW-0697">Rotamase</keyword>
<dbReference type="PANTHER" id="PTHR47245:SF2">
    <property type="entry name" value="PEPTIDYL-PROLYL CIS-TRANS ISOMERASE HP_0175-RELATED"/>
    <property type="match status" value="1"/>
</dbReference>
<keyword evidence="9" id="KW-0812">Transmembrane</keyword>
<dbReference type="Pfam" id="PF00639">
    <property type="entry name" value="Rotamase"/>
    <property type="match status" value="1"/>
</dbReference>
<dbReference type="HOGENOM" id="CLU_034646_11_4_5"/>
<evidence type="ECO:0000256" key="5">
    <source>
        <dbReference type="ARBA" id="ARBA00023110"/>
    </source>
</evidence>
<dbReference type="Gene3D" id="1.10.4030.10">
    <property type="entry name" value="Porin chaperone SurA, peptide-binding domain"/>
    <property type="match status" value="1"/>
</dbReference>
<name>D5BRH9_PUNMI</name>
<dbReference type="PANTHER" id="PTHR47245">
    <property type="entry name" value="PEPTIDYLPROLYL ISOMERASE"/>
    <property type="match status" value="1"/>
</dbReference>